<name>A0A549T840_9HYPH</name>
<dbReference type="GO" id="GO:0004553">
    <property type="term" value="F:hydrolase activity, hydrolyzing O-glycosyl compounds"/>
    <property type="evidence" value="ECO:0007669"/>
    <property type="project" value="InterPro"/>
</dbReference>
<dbReference type="GO" id="GO:0005576">
    <property type="term" value="C:extracellular region"/>
    <property type="evidence" value="ECO:0007669"/>
    <property type="project" value="InterPro"/>
</dbReference>
<comment type="caution">
    <text evidence="1">The sequence shown here is derived from an EMBL/GenBank/DDBJ whole genome shotgun (WGS) entry which is preliminary data.</text>
</comment>
<gene>
    <name evidence="1" type="ORF">FNA46_13620</name>
</gene>
<dbReference type="EMBL" id="VJMG01000036">
    <property type="protein sequence ID" value="TRL38042.1"/>
    <property type="molecule type" value="Genomic_DNA"/>
</dbReference>
<sequence length="734" mass="77128">MADGPRTTNLNRVAMSDEVIVNRANSTGLQAIQDLAMQLAGSGAIASALNAIALVSAADYARVSYAALNAVTGASNGQTGIALVGADRGIYERQSGAWVRVADLPSDTGQAAAEAAAAAADADRIVAQAAASEALAHRTAIEATEDRIEAATAIITNYRGAWTTGTAYAVRDTVMQGGVQYICTVAHTAGTFATDLAAPRWQIYQGAALADLASQSSTALGAGMIGYERQRTTVASRLEGVSLLEGKHNLRDFYNALYTYNPGISPGASPSGFIGIGYYGDSVSPHVWASFVQQIFQAIPQGAVIGGTSFSIPGPSPATFTGSYFNSGSAVVDWYANDGAGGKADFTYLPSGGHLTLFDAATMTIDMGQQNGFATMRAYFAKGPGMGTATVQLINRDTNAVIDTQTINLADSALGGAKVQWNVSASVKYKMVITASGQVVVLSGFCGGFRSHGIVPLGFGRGGSILSNNNYSSNAIFAYLMAEFNCKLMFIQAKEENAAVNIPATFSRFASLPACSLLVIGSLPDVTSEASQLAIQKIWRDNAMANYAAYFDGYRACRNYTELVRLGWITDGTHPLEPANRFVAQLLHGELGILETFGTKVYRNVAAGEVKASAFRIPKSGYSLGDAAPTIDFVQPYGGGDPDRAILKFIRELWFGDPTAANVMRLSQYGNFGLDISDKDGTGMGLRLGNIIELRNQAVTTAAPGPGGAGVLPTTPAGYMQFAINGQQRRIPYY</sequence>
<evidence type="ECO:0000313" key="1">
    <source>
        <dbReference type="EMBL" id="TRL38042.1"/>
    </source>
</evidence>
<dbReference type="AlphaFoldDB" id="A0A549T840"/>
<evidence type="ECO:0000313" key="2">
    <source>
        <dbReference type="Proteomes" id="UP000316801"/>
    </source>
</evidence>
<dbReference type="Gene3D" id="2.10.10.20">
    <property type="entry name" value="Carbohydrate-binding module superfamily 5/12"/>
    <property type="match status" value="1"/>
</dbReference>
<evidence type="ECO:0008006" key="3">
    <source>
        <dbReference type="Google" id="ProtNLM"/>
    </source>
</evidence>
<reference evidence="1 2" key="1">
    <citation type="submission" date="2019-07" db="EMBL/GenBank/DDBJ databases">
        <title>Ln-dependent methylotrophs.</title>
        <authorList>
            <person name="Tani A."/>
        </authorList>
    </citation>
    <scope>NUCLEOTIDE SEQUENCE [LARGE SCALE GENOMIC DNA]</scope>
    <source>
        <strain evidence="1 2">SM12</strain>
    </source>
</reference>
<organism evidence="1 2">
    <name type="scientific">Rhizobium straminoryzae</name>
    <dbReference type="NCBI Taxonomy" id="1387186"/>
    <lineage>
        <taxon>Bacteria</taxon>
        <taxon>Pseudomonadati</taxon>
        <taxon>Pseudomonadota</taxon>
        <taxon>Alphaproteobacteria</taxon>
        <taxon>Hyphomicrobiales</taxon>
        <taxon>Rhizobiaceae</taxon>
        <taxon>Rhizobium/Agrobacterium group</taxon>
        <taxon>Rhizobium</taxon>
    </lineage>
</organism>
<keyword evidence="2" id="KW-1185">Reference proteome</keyword>
<proteinExistence type="predicted"/>
<dbReference type="RefSeq" id="WP_143125754.1">
    <property type="nucleotide sequence ID" value="NZ_VJMG01000036.1"/>
</dbReference>
<accession>A0A549T840</accession>
<dbReference type="Proteomes" id="UP000316801">
    <property type="component" value="Unassembled WGS sequence"/>
</dbReference>
<protein>
    <recommendedName>
        <fullName evidence="3">SGNH/GDSL hydrolase family protein</fullName>
    </recommendedName>
</protein>
<dbReference type="GO" id="GO:0005975">
    <property type="term" value="P:carbohydrate metabolic process"/>
    <property type="evidence" value="ECO:0007669"/>
    <property type="project" value="InterPro"/>
</dbReference>
<dbReference type="GO" id="GO:0030246">
    <property type="term" value="F:carbohydrate binding"/>
    <property type="evidence" value="ECO:0007669"/>
    <property type="project" value="InterPro"/>
</dbReference>